<evidence type="ECO:0000256" key="8">
    <source>
        <dbReference type="PROSITE-ProRule" id="PRU01360"/>
    </source>
</evidence>
<keyword evidence="6 8" id="KW-0472">Membrane</keyword>
<keyword evidence="4 8" id="KW-0812">Transmembrane</keyword>
<dbReference type="RefSeq" id="WP_123590593.1">
    <property type="nucleotide sequence ID" value="NZ_AYKF01000070.1"/>
</dbReference>
<dbReference type="GO" id="GO:0015889">
    <property type="term" value="P:cobalamin transport"/>
    <property type="evidence" value="ECO:0007669"/>
    <property type="project" value="TreeGrafter"/>
</dbReference>
<feature type="signal peptide" evidence="9">
    <location>
        <begin position="1"/>
        <end position="23"/>
    </location>
</feature>
<proteinExistence type="inferred from homology"/>
<dbReference type="Gene3D" id="2.170.130.10">
    <property type="entry name" value="TonB-dependent receptor, plug domain"/>
    <property type="match status" value="1"/>
</dbReference>
<dbReference type="InterPro" id="IPR036942">
    <property type="entry name" value="Beta-barrel_TonB_sf"/>
</dbReference>
<comment type="similarity">
    <text evidence="8">Belongs to the TonB-dependent receptor family.</text>
</comment>
<evidence type="ECO:0000256" key="4">
    <source>
        <dbReference type="ARBA" id="ARBA00022692"/>
    </source>
</evidence>
<dbReference type="InterPro" id="IPR012910">
    <property type="entry name" value="Plug_dom"/>
</dbReference>
<evidence type="ECO:0000256" key="2">
    <source>
        <dbReference type="ARBA" id="ARBA00022448"/>
    </source>
</evidence>
<evidence type="ECO:0000256" key="9">
    <source>
        <dbReference type="SAM" id="SignalP"/>
    </source>
</evidence>
<dbReference type="PANTHER" id="PTHR30069:SF53">
    <property type="entry name" value="COLICIN I RECEPTOR-RELATED"/>
    <property type="match status" value="1"/>
</dbReference>
<reference evidence="11 12" key="1">
    <citation type="submission" date="2013-10" db="EMBL/GenBank/DDBJ databases">
        <title>Salinisphaera halophila YIM 95161 Genome Sequencing.</title>
        <authorList>
            <person name="Lai Q."/>
            <person name="Li C."/>
            <person name="Shao Z."/>
        </authorList>
    </citation>
    <scope>NUCLEOTIDE SEQUENCE [LARGE SCALE GENOMIC DNA]</scope>
    <source>
        <strain evidence="11 12">YIM 95161</strain>
    </source>
</reference>
<keyword evidence="7 8" id="KW-0998">Cell outer membrane</keyword>
<evidence type="ECO:0000256" key="3">
    <source>
        <dbReference type="ARBA" id="ARBA00022452"/>
    </source>
</evidence>
<evidence type="ECO:0000256" key="5">
    <source>
        <dbReference type="ARBA" id="ARBA00022729"/>
    </source>
</evidence>
<evidence type="ECO:0000256" key="7">
    <source>
        <dbReference type="ARBA" id="ARBA00023237"/>
    </source>
</evidence>
<organism evidence="11 12">
    <name type="scientific">Salinisphaera orenii YIM 95161</name>
    <dbReference type="NCBI Taxonomy" id="1051139"/>
    <lineage>
        <taxon>Bacteria</taxon>
        <taxon>Pseudomonadati</taxon>
        <taxon>Pseudomonadota</taxon>
        <taxon>Gammaproteobacteria</taxon>
        <taxon>Salinisphaerales</taxon>
        <taxon>Salinisphaeraceae</taxon>
        <taxon>Salinisphaera</taxon>
    </lineage>
</organism>
<keyword evidence="2 8" id="KW-0813">Transport</keyword>
<dbReference type="AlphaFoldDB" id="A0A423Q0I0"/>
<sequence length="655" mass="72086">MFHRPERALSRALLLSACGPVLAAGVDTPSPDALGGIEVEGSAIEETLPAELAAYGAEREVIKGRTLEDTGMSDVAQALERLAPGLFVAPRAGRGSYVDASLDGSRTQDVLWLVDGVRINNRLYGSTTPLDSITTQMIDHIEVLRGGQGLFYGTQAVAGVVNIVLRKPKAERGGELRLGTGTLGDRRAAGHVTGPGPLGEWLVFGAYDESDGYEPFERDAYQANARRQDRGFKRQSIGAKYSASPMADSSLRVLALYNDAAADNAKPVNNHHSLNDRDEVIASIKWDQRLSDRFSYYAKGYWHSWWTDYTQIGLDDDGSRNVINDREEWGYDDYGANLAGRYIAPGGSELLLGYDLQSYAGRDYVLRIDEQEETVHAGFAQFRPVLAFSPETRIALGARYNHSDFGGEHTIWNASLDQPLAEGLRLKASAGTNFILPSAYQLFVIDPAFPAGNPDLGPEESRNVRAALVGDPRPGVHWKLGGFHREIDHLITVEEGTFRNADEGVRVRGAQGALELGGTTGWQFDISATYADSQTLDGDGQIPGIPEWVAKSSLAWDSDRRMRGARLSVRHVGENTEQLADYGDRSFGDYTLFDASTYQRFGDDGAHRVTLRLENLTDRRYATRVAQDTRPDGDTFRYDWLGVPRNAQLIYSYTF</sequence>
<dbReference type="CDD" id="cd01347">
    <property type="entry name" value="ligand_gated_channel"/>
    <property type="match status" value="1"/>
</dbReference>
<dbReference type="GO" id="GO:0009279">
    <property type="term" value="C:cell outer membrane"/>
    <property type="evidence" value="ECO:0007669"/>
    <property type="project" value="UniProtKB-SubCell"/>
</dbReference>
<dbReference type="Proteomes" id="UP000285123">
    <property type="component" value="Unassembled WGS sequence"/>
</dbReference>
<feature type="chain" id="PRO_5019076818" description="TonB-dependent receptor plug domain-containing protein" evidence="9">
    <location>
        <begin position="24"/>
        <end position="655"/>
    </location>
</feature>
<dbReference type="InterPro" id="IPR039426">
    <property type="entry name" value="TonB-dep_rcpt-like"/>
</dbReference>
<evidence type="ECO:0000256" key="6">
    <source>
        <dbReference type="ARBA" id="ARBA00023136"/>
    </source>
</evidence>
<dbReference type="OrthoDB" id="9760494at2"/>
<feature type="domain" description="TonB-dependent receptor plug" evidence="10">
    <location>
        <begin position="58"/>
        <end position="160"/>
    </location>
</feature>
<dbReference type="InterPro" id="IPR037066">
    <property type="entry name" value="Plug_dom_sf"/>
</dbReference>
<dbReference type="SUPFAM" id="SSF56935">
    <property type="entry name" value="Porins"/>
    <property type="match status" value="1"/>
</dbReference>
<evidence type="ECO:0000313" key="11">
    <source>
        <dbReference type="EMBL" id="ROO31382.1"/>
    </source>
</evidence>
<evidence type="ECO:0000313" key="12">
    <source>
        <dbReference type="Proteomes" id="UP000285123"/>
    </source>
</evidence>
<comment type="caution">
    <text evidence="11">The sequence shown here is derived from an EMBL/GenBank/DDBJ whole genome shotgun (WGS) entry which is preliminary data.</text>
</comment>
<protein>
    <recommendedName>
        <fullName evidence="10">TonB-dependent receptor plug domain-containing protein</fullName>
    </recommendedName>
</protein>
<comment type="subcellular location">
    <subcellularLocation>
        <location evidence="1 8">Cell outer membrane</location>
        <topology evidence="1 8">Multi-pass membrane protein</topology>
    </subcellularLocation>
</comment>
<evidence type="ECO:0000259" key="10">
    <source>
        <dbReference type="Pfam" id="PF07715"/>
    </source>
</evidence>
<dbReference type="EMBL" id="AYKF01000070">
    <property type="protein sequence ID" value="ROO31382.1"/>
    <property type="molecule type" value="Genomic_DNA"/>
</dbReference>
<dbReference type="PROSITE" id="PS52016">
    <property type="entry name" value="TONB_DEPENDENT_REC_3"/>
    <property type="match status" value="1"/>
</dbReference>
<gene>
    <name evidence="11" type="ORF">SAHL_06485</name>
</gene>
<dbReference type="Gene3D" id="2.40.170.20">
    <property type="entry name" value="TonB-dependent receptor, beta-barrel domain"/>
    <property type="match status" value="1"/>
</dbReference>
<accession>A0A423Q0I0</accession>
<evidence type="ECO:0000256" key="1">
    <source>
        <dbReference type="ARBA" id="ARBA00004571"/>
    </source>
</evidence>
<name>A0A423Q0I0_9GAMM</name>
<keyword evidence="5 9" id="KW-0732">Signal</keyword>
<dbReference type="Pfam" id="PF07715">
    <property type="entry name" value="Plug"/>
    <property type="match status" value="1"/>
</dbReference>
<dbReference type="PANTHER" id="PTHR30069">
    <property type="entry name" value="TONB-DEPENDENT OUTER MEMBRANE RECEPTOR"/>
    <property type="match status" value="1"/>
</dbReference>
<keyword evidence="3 8" id="KW-1134">Transmembrane beta strand</keyword>